<evidence type="ECO:0008006" key="5">
    <source>
        <dbReference type="Google" id="ProtNLM"/>
    </source>
</evidence>
<name>A0A7G2CM62_9TRYP</name>
<feature type="transmembrane region" description="Helical" evidence="2">
    <location>
        <begin position="317"/>
        <end position="341"/>
    </location>
</feature>
<dbReference type="Proteomes" id="UP000515908">
    <property type="component" value="Chromosome 17"/>
</dbReference>
<feature type="region of interest" description="Disordered" evidence="1">
    <location>
        <begin position="543"/>
        <end position="584"/>
    </location>
</feature>
<gene>
    <name evidence="3" type="ORF">ADEAN_000803700</name>
</gene>
<dbReference type="VEuPathDB" id="TriTrypDB:ADEAN_000803700"/>
<keyword evidence="2" id="KW-0812">Transmembrane</keyword>
<dbReference type="AlphaFoldDB" id="A0A7G2CM62"/>
<evidence type="ECO:0000256" key="2">
    <source>
        <dbReference type="SAM" id="Phobius"/>
    </source>
</evidence>
<sequence length="742" mass="82137">MNADQKALELKSDTTKNRKRRRYVSFIVLAFVCFFILAASFAIIFVVLGFLEAAHLEDVLSNEMRTATYFSALFRESIITGVTVSGIFDGYVAGAGVPIPPLNGTTAQRVFNQSLPHFDEVGKNCVESSRFVSSVFLSPGGVTLYSYPPDPVNLYKDLFVAEENDWTAVVTPTPWDTLRSRRTDLVGPLLSPSVNYTDAWVTLIRRPIFFAESADQFNNTNFWGFSSVVLNVSDIIKVTFEEANTVDSSLDVLLYVITTSGDMIGMYSSLPILDDRDALHNFLTDAQTETVVQLPINSFKLAIKAKRKRHYTTGENIAAIVAGVLFFWLLVFAVGSILLLVTCKVYDGRPHAPKSVPFALLTIGHTRGEVHWCRAPDVMPRVSSRLQGVLSKHMVKHHSYQIAPRQAYTNSYVMRTVDAAVEMAFAVLEDLQRHPIDEELKTALGTEDGAVLLSCMVHWCTEATVLVGSGGKSYLYEGADLDLGSRLWLHASPGVVTLSEEAKEHGPRCAYRYTLTPRSVNMKRNAHTVYEVRKGACNERQPVRRSVGAVDVPKKPAPPVGDSLEASNSGTQTDSLHASLNSKGKLPGGARISFRGNMAGSLLLDPYSPLSGGRRGRALSLSSSASSPSKLTDYVCSDGDVFSRKILDPDIPPWLDMELNKAFDHQAAICETEYEEIRVIMYYFFASFKLLFQPLAAPERANIYHRLISAFGVPQQNILEHLAARCTLRYEQEQSRLISQAK</sequence>
<feature type="transmembrane region" description="Helical" evidence="2">
    <location>
        <begin position="26"/>
        <end position="51"/>
    </location>
</feature>
<evidence type="ECO:0000256" key="1">
    <source>
        <dbReference type="SAM" id="MobiDB-lite"/>
    </source>
</evidence>
<feature type="compositionally biased region" description="Polar residues" evidence="1">
    <location>
        <begin position="565"/>
        <end position="582"/>
    </location>
</feature>
<keyword evidence="2" id="KW-0472">Membrane</keyword>
<reference evidence="3 4" key="1">
    <citation type="submission" date="2020-08" db="EMBL/GenBank/DDBJ databases">
        <authorList>
            <person name="Newling K."/>
            <person name="Davey J."/>
            <person name="Forrester S."/>
        </authorList>
    </citation>
    <scope>NUCLEOTIDE SEQUENCE [LARGE SCALE GENOMIC DNA]</scope>
    <source>
        <strain evidence="4">Crithidia deanei Carvalho (ATCC PRA-265)</strain>
    </source>
</reference>
<dbReference type="EMBL" id="LR877161">
    <property type="protein sequence ID" value="CAD2220515.1"/>
    <property type="molecule type" value="Genomic_DNA"/>
</dbReference>
<evidence type="ECO:0000313" key="4">
    <source>
        <dbReference type="Proteomes" id="UP000515908"/>
    </source>
</evidence>
<organism evidence="3 4">
    <name type="scientific">Angomonas deanei</name>
    <dbReference type="NCBI Taxonomy" id="59799"/>
    <lineage>
        <taxon>Eukaryota</taxon>
        <taxon>Discoba</taxon>
        <taxon>Euglenozoa</taxon>
        <taxon>Kinetoplastea</taxon>
        <taxon>Metakinetoplastina</taxon>
        <taxon>Trypanosomatida</taxon>
        <taxon>Trypanosomatidae</taxon>
        <taxon>Strigomonadinae</taxon>
        <taxon>Angomonas</taxon>
    </lineage>
</organism>
<evidence type="ECO:0000313" key="3">
    <source>
        <dbReference type="EMBL" id="CAD2220515.1"/>
    </source>
</evidence>
<keyword evidence="4" id="KW-1185">Reference proteome</keyword>
<keyword evidence="2" id="KW-1133">Transmembrane helix</keyword>
<protein>
    <recommendedName>
        <fullName evidence="5">CHASE domain-containing protein</fullName>
    </recommendedName>
</protein>
<proteinExistence type="predicted"/>
<accession>A0A7G2CM62</accession>